<evidence type="ECO:0000256" key="1">
    <source>
        <dbReference type="SAM" id="MobiDB-lite"/>
    </source>
</evidence>
<accession>A0A292PLE4</accession>
<reference evidence="2" key="1">
    <citation type="submission" date="2015-10" db="EMBL/GenBank/DDBJ databases">
        <authorList>
            <person name="Regsiter A."/>
            <person name="william w."/>
        </authorList>
    </citation>
    <scope>NUCLEOTIDE SEQUENCE</scope>
    <source>
        <strain evidence="2">Montdore</strain>
    </source>
</reference>
<sequence length="485" mass="54391">MSKFVNYIFAASFSSLEAPLPQPLCRKFTGTTIPRAYVVDPFKVAAQYDAVDFYSNQPLTLDKRAPSGYFSAFKNSWGAGHFEAQAKQSKSGGERNFSRKKRSAPPKLARRKHDIVRYELRPRLPFVLEHRLWYPVEQAWQIYNYDKSYLSSVQIERLEALHKERNDALEMMRGGHFSYWRLVRDAEIGMFGDSPEFGSRPKSGRKTPLVGRGISELFSYKVRRGKSARFRAADGFQIKGPQLETSVGSRAQENKPAFSPRVHGQALECIAEEDIPEPPARKSVRPLGCTQSVQDKITVSSKSACLPAVQSLVNAMPEPWNTTLESLNTKRRQSIDSGFAESRSMSSSEAPSAPSPPNASDSMAAEAPAPALDDIADPFRQEYCATVSQTHQSYSFPLYEENLSRVQSAVDKASGIRQCSIDSLKRVCRARRMKSAAVILTPDIQEEEGVPLFKPWTIGEQSISTYRNPRKWVSIVKDKVRGVTM</sequence>
<organism evidence="2 3">
    <name type="scientific">Tuber aestivum</name>
    <name type="common">summer truffle</name>
    <dbReference type="NCBI Taxonomy" id="59557"/>
    <lineage>
        <taxon>Eukaryota</taxon>
        <taxon>Fungi</taxon>
        <taxon>Dikarya</taxon>
        <taxon>Ascomycota</taxon>
        <taxon>Pezizomycotina</taxon>
        <taxon>Pezizomycetes</taxon>
        <taxon>Pezizales</taxon>
        <taxon>Tuberaceae</taxon>
        <taxon>Tuber</taxon>
    </lineage>
</organism>
<protein>
    <submittedName>
        <fullName evidence="2">Uncharacterized protein</fullName>
    </submittedName>
</protein>
<dbReference type="EMBL" id="LN891158">
    <property type="protein sequence ID" value="CUS07954.1"/>
    <property type="molecule type" value="Genomic_DNA"/>
</dbReference>
<evidence type="ECO:0000313" key="2">
    <source>
        <dbReference type="EMBL" id="CUS07954.1"/>
    </source>
</evidence>
<feature type="region of interest" description="Disordered" evidence="1">
    <location>
        <begin position="84"/>
        <end position="110"/>
    </location>
</feature>
<proteinExistence type="predicted"/>
<dbReference type="AlphaFoldDB" id="A0A292PLE4"/>
<feature type="compositionally biased region" description="Basic residues" evidence="1">
    <location>
        <begin position="98"/>
        <end position="110"/>
    </location>
</feature>
<evidence type="ECO:0000313" key="3">
    <source>
        <dbReference type="Proteomes" id="UP001412239"/>
    </source>
</evidence>
<feature type="compositionally biased region" description="Low complexity" evidence="1">
    <location>
        <begin position="340"/>
        <end position="366"/>
    </location>
</feature>
<feature type="region of interest" description="Disordered" evidence="1">
    <location>
        <begin position="324"/>
        <end position="366"/>
    </location>
</feature>
<dbReference type="Proteomes" id="UP001412239">
    <property type="component" value="Unassembled WGS sequence"/>
</dbReference>
<gene>
    <name evidence="2" type="ORF">GSTUAT00007973001</name>
</gene>
<keyword evidence="3" id="KW-1185">Reference proteome</keyword>
<name>A0A292PLE4_9PEZI</name>